<dbReference type="OrthoDB" id="3460at2759"/>
<comment type="caution">
    <text evidence="3">The sequence shown here is derived from an EMBL/GenBank/DDBJ whole genome shotgun (WGS) entry which is preliminary data.</text>
</comment>
<feature type="region of interest" description="Disordered" evidence="1">
    <location>
        <begin position="1"/>
        <end position="25"/>
    </location>
</feature>
<protein>
    <recommendedName>
        <fullName evidence="2">SGNH hydrolase-type esterase domain-containing protein</fullName>
    </recommendedName>
</protein>
<accession>A0A7J7IIK1</accession>
<dbReference type="PANTHER" id="PTHR14209">
    <property type="entry name" value="ISOAMYL ACETATE-HYDROLYZING ESTERASE 1"/>
    <property type="match status" value="1"/>
</dbReference>
<dbReference type="SUPFAM" id="SSF52266">
    <property type="entry name" value="SGNH hydrolase"/>
    <property type="match status" value="1"/>
</dbReference>
<gene>
    <name evidence="3" type="ORF">F1559_004417</name>
</gene>
<feature type="compositionally biased region" description="Polar residues" evidence="1">
    <location>
        <begin position="1"/>
        <end position="12"/>
    </location>
</feature>
<keyword evidence="4" id="KW-1185">Reference proteome</keyword>
<dbReference type="InterPro" id="IPR045136">
    <property type="entry name" value="Iah1-like"/>
</dbReference>
<feature type="domain" description="SGNH hydrolase-type esterase" evidence="2">
    <location>
        <begin position="82"/>
        <end position="332"/>
    </location>
</feature>
<sequence length="377" mass="42203">MTLTQRSVTDARSSGVIDDQDEQEPELAAESRVASHTGHWQLRWQRTVRALDSLYAQARNSVSEQIRALFQRRVAAVPQLLFIGDSLTERGLQVAAENDPNAIGWGIRLVQEYNGVADCIFRGLSGYNTRWALPLIRRFLADLPVEHLLLVGVWFGANDAASVGAAQYVPLDEYASNLYEIMKLILERSHDGAQMPVCLDRRHRADEPMPAVSTTSADSTETTPKRYPYILLMTPPWVDESARMRAASTGRAAPTPTSQDTGSTTANIRLEPDRQNVRTSKYAQACHRVAAQIRPRESVLLLDLYERIQGLPPNERSTLYNDGLHLSARGQEFVFQAIRQLLAEEAPALTPSSLGQYAIPWRDINPSRPREQLAIYE</sequence>
<dbReference type="Proteomes" id="UP000530660">
    <property type="component" value="Unassembled WGS sequence"/>
</dbReference>
<evidence type="ECO:0000313" key="4">
    <source>
        <dbReference type="Proteomes" id="UP000530660"/>
    </source>
</evidence>
<reference evidence="3 4" key="1">
    <citation type="journal article" date="2020" name="J. Phycol.">
        <title>Comparative genome analysis reveals Cyanidiococcus gen. nov., a new extremophilic red algal genus sister to Cyanidioschyzon (Cyanidioschyzonaceae, Rhodophyta).</title>
        <authorList>
            <person name="Liu S.-L."/>
            <person name="Chiang Y.-R."/>
            <person name="Yoon H.S."/>
            <person name="Fu H.-Y."/>
        </authorList>
    </citation>
    <scope>NUCLEOTIDE SEQUENCE [LARGE SCALE GENOMIC DNA]</scope>
    <source>
        <strain evidence="3 4">THAL066</strain>
    </source>
</reference>
<dbReference type="Gene3D" id="3.40.50.1110">
    <property type="entry name" value="SGNH hydrolase"/>
    <property type="match status" value="1"/>
</dbReference>
<evidence type="ECO:0000256" key="1">
    <source>
        <dbReference type="SAM" id="MobiDB-lite"/>
    </source>
</evidence>
<dbReference type="InterPro" id="IPR013830">
    <property type="entry name" value="SGNH_hydro"/>
</dbReference>
<dbReference type="Pfam" id="PF13472">
    <property type="entry name" value="Lipase_GDSL_2"/>
    <property type="match status" value="1"/>
</dbReference>
<evidence type="ECO:0000313" key="3">
    <source>
        <dbReference type="EMBL" id="KAF6002848.1"/>
    </source>
</evidence>
<name>A0A7J7IIK1_9RHOD</name>
<organism evidence="3 4">
    <name type="scientific">Cyanidiococcus yangmingshanensis</name>
    <dbReference type="NCBI Taxonomy" id="2690220"/>
    <lineage>
        <taxon>Eukaryota</taxon>
        <taxon>Rhodophyta</taxon>
        <taxon>Bangiophyceae</taxon>
        <taxon>Cyanidiales</taxon>
        <taxon>Cyanidiaceae</taxon>
        <taxon>Cyanidiococcus</taxon>
    </lineage>
</organism>
<dbReference type="PANTHER" id="PTHR14209:SF19">
    <property type="entry name" value="ISOAMYL ACETATE-HYDROLYZING ESTERASE 1 HOMOLOG"/>
    <property type="match status" value="1"/>
</dbReference>
<dbReference type="AlphaFoldDB" id="A0A7J7IIK1"/>
<dbReference type="EMBL" id="VWRR01000009">
    <property type="protein sequence ID" value="KAF6002848.1"/>
    <property type="molecule type" value="Genomic_DNA"/>
</dbReference>
<feature type="compositionally biased region" description="Polar residues" evidence="1">
    <location>
        <begin position="255"/>
        <end position="267"/>
    </location>
</feature>
<dbReference type="InterPro" id="IPR036514">
    <property type="entry name" value="SGNH_hydro_sf"/>
</dbReference>
<proteinExistence type="predicted"/>
<evidence type="ECO:0000259" key="2">
    <source>
        <dbReference type="Pfam" id="PF13472"/>
    </source>
</evidence>
<feature type="region of interest" description="Disordered" evidence="1">
    <location>
        <begin position="244"/>
        <end position="267"/>
    </location>
</feature>